<keyword evidence="2" id="KW-1185">Reference proteome</keyword>
<comment type="caution">
    <text evidence="1">The sequence shown here is derived from an EMBL/GenBank/DDBJ whole genome shotgun (WGS) entry which is preliminary data.</text>
</comment>
<evidence type="ECO:0008006" key="3">
    <source>
        <dbReference type="Google" id="ProtNLM"/>
    </source>
</evidence>
<dbReference type="Proteomes" id="UP001501692">
    <property type="component" value="Unassembled WGS sequence"/>
</dbReference>
<sequence>MIALAFTFSSTLYADGGGNADGSYTGDTGVNQYNQPGGNCGNGPHTHAGNAICNKGGGGDQVPLDGGLSILLAGAAAFGISRLRKK</sequence>
<protein>
    <recommendedName>
        <fullName evidence="3">VPDSG-CTERM protein sorting domain-containing protein</fullName>
    </recommendedName>
</protein>
<dbReference type="NCBIfam" id="NF046080">
    <property type="entry name" value="PID_CTERM"/>
    <property type="match status" value="1"/>
</dbReference>
<accession>A0ABP9HA73</accession>
<reference evidence="2" key="1">
    <citation type="journal article" date="2019" name="Int. J. Syst. Evol. Microbiol.">
        <title>The Global Catalogue of Microorganisms (GCM) 10K type strain sequencing project: providing services to taxonomists for standard genome sequencing and annotation.</title>
        <authorList>
            <consortium name="The Broad Institute Genomics Platform"/>
            <consortium name="The Broad Institute Genome Sequencing Center for Infectious Disease"/>
            <person name="Wu L."/>
            <person name="Ma J."/>
        </authorList>
    </citation>
    <scope>NUCLEOTIDE SEQUENCE [LARGE SCALE GENOMIC DNA]</scope>
    <source>
        <strain evidence="2">JCM 18287</strain>
    </source>
</reference>
<evidence type="ECO:0000313" key="1">
    <source>
        <dbReference type="EMBL" id="GAA4965389.1"/>
    </source>
</evidence>
<evidence type="ECO:0000313" key="2">
    <source>
        <dbReference type="Proteomes" id="UP001501692"/>
    </source>
</evidence>
<gene>
    <name evidence="1" type="ORF">GCM10023315_12960</name>
</gene>
<dbReference type="EMBL" id="BAABJK010000004">
    <property type="protein sequence ID" value="GAA4965389.1"/>
    <property type="molecule type" value="Genomic_DNA"/>
</dbReference>
<name>A0ABP9HA73_9FLAO</name>
<dbReference type="InterPro" id="IPR058207">
    <property type="entry name" value="PID_CTERM"/>
</dbReference>
<proteinExistence type="predicted"/>
<organism evidence="1 2">
    <name type="scientific">Algibacter aquimarinus</name>
    <dbReference type="NCBI Taxonomy" id="1136748"/>
    <lineage>
        <taxon>Bacteria</taxon>
        <taxon>Pseudomonadati</taxon>
        <taxon>Bacteroidota</taxon>
        <taxon>Flavobacteriia</taxon>
        <taxon>Flavobacteriales</taxon>
        <taxon>Flavobacteriaceae</taxon>
        <taxon>Algibacter</taxon>
    </lineage>
</organism>